<organism evidence="2 3">
    <name type="scientific">Bifidobacterium margollesii</name>
    <dbReference type="NCBI Taxonomy" id="2020964"/>
    <lineage>
        <taxon>Bacteria</taxon>
        <taxon>Bacillati</taxon>
        <taxon>Actinomycetota</taxon>
        <taxon>Actinomycetes</taxon>
        <taxon>Bifidobacteriales</taxon>
        <taxon>Bifidobacteriaceae</taxon>
        <taxon>Bifidobacterium</taxon>
    </lineage>
</organism>
<dbReference type="Pfam" id="PF13730">
    <property type="entry name" value="HTH_36"/>
    <property type="match status" value="1"/>
</dbReference>
<comment type="caution">
    <text evidence="2">The sequence shown here is derived from an EMBL/GenBank/DDBJ whole genome shotgun (WGS) entry which is preliminary data.</text>
</comment>
<reference evidence="2 3" key="1">
    <citation type="submission" date="2017-07" db="EMBL/GenBank/DDBJ databases">
        <title>Bifidobacterium novel species.</title>
        <authorList>
            <person name="Lugli G.A."/>
            <person name="Milani C."/>
            <person name="Duranti S."/>
            <person name="Mangifesta M."/>
        </authorList>
    </citation>
    <scope>NUCLEOTIDE SEQUENCE [LARGE SCALE GENOMIC DNA]</scope>
    <source>
        <strain evidence="3">Uis1B</strain>
    </source>
</reference>
<feature type="compositionally biased region" description="Polar residues" evidence="1">
    <location>
        <begin position="208"/>
        <end position="218"/>
    </location>
</feature>
<accession>A0A2N5J6T8</accession>
<keyword evidence="3" id="KW-1185">Reference proteome</keyword>
<dbReference type="EMBL" id="NMWU01000059">
    <property type="protein sequence ID" value="PLS29916.1"/>
    <property type="molecule type" value="Genomic_DNA"/>
</dbReference>
<sequence>MSWQCTSWALREAPAPTSTARLVLIALADRCQPDGRSAWPNVAKLAEEAHTSESSVKRALKGLEECGAIRRGNQRLAQWDENGQWVPAAYRPVVWECCMHVTLEHVSEKPGRQARLEREQRRGATSAGTRPGGATASARPDRTAGAGNAGEREKAPRETGGVRMTPLETVGNKPNPSGVRMTPLFDDDPDDRGAAGEPSGVSPVTPPSRRTNTKQISPSVPYGDISPKGEPRTETTETETDVRPTGGDDPTPTPACPTPTPTAQPGPAPTARKPAPTQSAVPAAGPMPDVDPNGVCPYGLLAELRAARGLGSAEPRGDRDAWLELVARRGPAATRRMLERALVSPYWSKRIRSWTCLRRSWDQLADETRIDLSARAAGGVSGPSYNIPDDTDRLVDRLLDR</sequence>
<protein>
    <recommendedName>
        <fullName evidence="4">Helix-turn-helix domain-containing protein</fullName>
    </recommendedName>
</protein>
<name>A0A2N5J6T8_9BIFI</name>
<feature type="compositionally biased region" description="Pro residues" evidence="1">
    <location>
        <begin position="251"/>
        <end position="268"/>
    </location>
</feature>
<feature type="compositionally biased region" description="Basic and acidic residues" evidence="1">
    <location>
        <begin position="107"/>
        <end position="122"/>
    </location>
</feature>
<dbReference type="OrthoDB" id="7862895at2"/>
<feature type="region of interest" description="Disordered" evidence="1">
    <location>
        <begin position="107"/>
        <end position="283"/>
    </location>
</feature>
<dbReference type="AlphaFoldDB" id="A0A2N5J6T8"/>
<evidence type="ECO:0008006" key="4">
    <source>
        <dbReference type="Google" id="ProtNLM"/>
    </source>
</evidence>
<evidence type="ECO:0000313" key="3">
    <source>
        <dbReference type="Proteomes" id="UP000235050"/>
    </source>
</evidence>
<proteinExistence type="predicted"/>
<feature type="non-terminal residue" evidence="2">
    <location>
        <position position="401"/>
    </location>
</feature>
<dbReference type="Proteomes" id="UP000235050">
    <property type="component" value="Unassembled WGS sequence"/>
</dbReference>
<gene>
    <name evidence="2" type="ORF">Uis1B_2246</name>
</gene>
<evidence type="ECO:0000313" key="2">
    <source>
        <dbReference type="EMBL" id="PLS29916.1"/>
    </source>
</evidence>
<evidence type="ECO:0000256" key="1">
    <source>
        <dbReference type="SAM" id="MobiDB-lite"/>
    </source>
</evidence>
<dbReference type="RefSeq" id="WP_101618382.1">
    <property type="nucleotide sequence ID" value="NZ_NMWU01000059.1"/>
</dbReference>